<dbReference type="AlphaFoldDB" id="A0A9N8YKW4"/>
<feature type="non-terminal residue" evidence="1">
    <location>
        <position position="1"/>
    </location>
</feature>
<name>A0A9N8YKW4_FUNMO</name>
<evidence type="ECO:0000313" key="1">
    <source>
        <dbReference type="EMBL" id="CAG8435568.1"/>
    </source>
</evidence>
<protein>
    <submittedName>
        <fullName evidence="1">7944_t:CDS:1</fullName>
    </submittedName>
</protein>
<reference evidence="1" key="1">
    <citation type="submission" date="2021-06" db="EMBL/GenBank/DDBJ databases">
        <authorList>
            <person name="Kallberg Y."/>
            <person name="Tangrot J."/>
            <person name="Rosling A."/>
        </authorList>
    </citation>
    <scope>NUCLEOTIDE SEQUENCE</scope>
    <source>
        <strain evidence="1">87-6 pot B 2015</strain>
    </source>
</reference>
<accession>A0A9N8YKW4</accession>
<organism evidence="1 2">
    <name type="scientific">Funneliformis mosseae</name>
    <name type="common">Endomycorrhizal fungus</name>
    <name type="synonym">Glomus mosseae</name>
    <dbReference type="NCBI Taxonomy" id="27381"/>
    <lineage>
        <taxon>Eukaryota</taxon>
        <taxon>Fungi</taxon>
        <taxon>Fungi incertae sedis</taxon>
        <taxon>Mucoromycota</taxon>
        <taxon>Glomeromycotina</taxon>
        <taxon>Glomeromycetes</taxon>
        <taxon>Glomerales</taxon>
        <taxon>Glomeraceae</taxon>
        <taxon>Funneliformis</taxon>
    </lineage>
</organism>
<gene>
    <name evidence="1" type="ORF">FMOSSE_LOCUS272</name>
</gene>
<proteinExistence type="predicted"/>
<keyword evidence="2" id="KW-1185">Reference proteome</keyword>
<sequence length="122" mass="14161">MVYSIISNNIKLLEKTGILLLNNEIDEISNDYDSVISDSFDIEINELAMLISQLLRSDLDAHKYLYLEDKMPEGGLTDQKVSLTKAENAADKMIRFLYEQEPEFSEVNKELKVLKRLYKRVK</sequence>
<evidence type="ECO:0000313" key="2">
    <source>
        <dbReference type="Proteomes" id="UP000789375"/>
    </source>
</evidence>
<dbReference type="EMBL" id="CAJVPP010000025">
    <property type="protein sequence ID" value="CAG8435568.1"/>
    <property type="molecule type" value="Genomic_DNA"/>
</dbReference>
<comment type="caution">
    <text evidence="1">The sequence shown here is derived from an EMBL/GenBank/DDBJ whole genome shotgun (WGS) entry which is preliminary data.</text>
</comment>
<dbReference type="Proteomes" id="UP000789375">
    <property type="component" value="Unassembled WGS sequence"/>
</dbReference>